<dbReference type="PANTHER" id="PTHR10182:SF12">
    <property type="entry name" value="OS07G0585100 PROTEIN"/>
    <property type="match status" value="1"/>
</dbReference>
<evidence type="ECO:0000313" key="3">
    <source>
        <dbReference type="Proteomes" id="UP000467841"/>
    </source>
</evidence>
<name>A0A6D2KM95_9BRAS</name>
<protein>
    <submittedName>
        <fullName evidence="2">Uncharacterized protein</fullName>
    </submittedName>
</protein>
<dbReference type="Proteomes" id="UP000467841">
    <property type="component" value="Unassembled WGS sequence"/>
</dbReference>
<organism evidence="2 3">
    <name type="scientific">Microthlaspi erraticum</name>
    <dbReference type="NCBI Taxonomy" id="1685480"/>
    <lineage>
        <taxon>Eukaryota</taxon>
        <taxon>Viridiplantae</taxon>
        <taxon>Streptophyta</taxon>
        <taxon>Embryophyta</taxon>
        <taxon>Tracheophyta</taxon>
        <taxon>Spermatophyta</taxon>
        <taxon>Magnoliopsida</taxon>
        <taxon>eudicotyledons</taxon>
        <taxon>Gunneridae</taxon>
        <taxon>Pentapetalae</taxon>
        <taxon>rosids</taxon>
        <taxon>malvids</taxon>
        <taxon>Brassicales</taxon>
        <taxon>Brassicaceae</taxon>
        <taxon>Coluteocarpeae</taxon>
        <taxon>Microthlaspi</taxon>
    </lineage>
</organism>
<dbReference type="EMBL" id="CACVBM020001518">
    <property type="protein sequence ID" value="CAA7053041.1"/>
    <property type="molecule type" value="Genomic_DNA"/>
</dbReference>
<dbReference type="SUPFAM" id="SSF48371">
    <property type="entry name" value="ARM repeat"/>
    <property type="match status" value="1"/>
</dbReference>
<dbReference type="OrthoDB" id="1732132at2759"/>
<evidence type="ECO:0000256" key="1">
    <source>
        <dbReference type="ARBA" id="ARBA00011012"/>
    </source>
</evidence>
<keyword evidence="3" id="KW-1185">Reference proteome</keyword>
<dbReference type="InterPro" id="IPR011989">
    <property type="entry name" value="ARM-like"/>
</dbReference>
<dbReference type="AlphaFoldDB" id="A0A6D2KM95"/>
<accession>A0A6D2KM95</accession>
<reference evidence="2" key="1">
    <citation type="submission" date="2020-01" db="EMBL/GenBank/DDBJ databases">
        <authorList>
            <person name="Mishra B."/>
        </authorList>
    </citation>
    <scope>NUCLEOTIDE SEQUENCE [LARGE SCALE GENOMIC DNA]</scope>
</reference>
<dbReference type="InterPro" id="IPR013878">
    <property type="entry name" value="Mo25"/>
</dbReference>
<proteinExistence type="inferred from homology"/>
<dbReference type="GO" id="GO:0043539">
    <property type="term" value="F:protein serine/threonine kinase activator activity"/>
    <property type="evidence" value="ECO:0007669"/>
    <property type="project" value="TreeGrafter"/>
</dbReference>
<comment type="caution">
    <text evidence="2">The sequence shown here is derived from an EMBL/GenBank/DDBJ whole genome shotgun (WGS) entry which is preliminary data.</text>
</comment>
<dbReference type="Gene3D" id="1.25.10.10">
    <property type="entry name" value="Leucine-rich Repeat Variant"/>
    <property type="match status" value="2"/>
</dbReference>
<dbReference type="GO" id="GO:0035556">
    <property type="term" value="P:intracellular signal transduction"/>
    <property type="evidence" value="ECO:0007669"/>
    <property type="project" value="TreeGrafter"/>
</dbReference>
<evidence type="ECO:0000313" key="2">
    <source>
        <dbReference type="EMBL" id="CAA7053041.1"/>
    </source>
</evidence>
<comment type="similarity">
    <text evidence="1">Belongs to the Mo25 family.</text>
</comment>
<sequence length="107" mass="12065">MAELSWNIHDMKSILYGNSEVKPVAGACAQLTHFFLFKEDTLRSLITCLHKLNLQATSQFNIYLVDVLIQGFENTDMALHYGAMFRECIRHQIVANFLTSAATIKAA</sequence>
<dbReference type="InterPro" id="IPR016024">
    <property type="entry name" value="ARM-type_fold"/>
</dbReference>
<gene>
    <name evidence="2" type="ORF">MERR_LOCUS40276</name>
</gene>
<dbReference type="PANTHER" id="PTHR10182">
    <property type="entry name" value="CALCIUM-BINDING PROTEIN 39-RELATED"/>
    <property type="match status" value="1"/>
</dbReference>